<evidence type="ECO:0000313" key="2">
    <source>
        <dbReference type="Proteomes" id="UP001500618"/>
    </source>
</evidence>
<comment type="caution">
    <text evidence="1">The sequence shown here is derived from an EMBL/GenBank/DDBJ whole genome shotgun (WGS) entry which is preliminary data.</text>
</comment>
<keyword evidence="2" id="KW-1185">Reference proteome</keyword>
<accession>A0ABN2IKE4</accession>
<evidence type="ECO:0000313" key="1">
    <source>
        <dbReference type="EMBL" id="GAA1706766.1"/>
    </source>
</evidence>
<sequence>MDLVALSSVLGGFAGAAVVIGGAVKFIVCPLRKLIRQQEEFREDWYGELARPGRPAVPGVPERIRAIEAEFQPDHGGSMRDAVNRLELGLTEHISHHQNP</sequence>
<proteinExistence type="predicted"/>
<protein>
    <submittedName>
        <fullName evidence="1">Uncharacterized protein</fullName>
    </submittedName>
</protein>
<dbReference type="Proteomes" id="UP001500618">
    <property type="component" value="Unassembled WGS sequence"/>
</dbReference>
<dbReference type="EMBL" id="BAAANY010000031">
    <property type="protein sequence ID" value="GAA1706766.1"/>
    <property type="molecule type" value="Genomic_DNA"/>
</dbReference>
<name>A0ABN2IKE4_9ACTN</name>
<reference evidence="1 2" key="1">
    <citation type="journal article" date="2019" name="Int. J. Syst. Evol. Microbiol.">
        <title>The Global Catalogue of Microorganisms (GCM) 10K type strain sequencing project: providing services to taxonomists for standard genome sequencing and annotation.</title>
        <authorList>
            <consortium name="The Broad Institute Genomics Platform"/>
            <consortium name="The Broad Institute Genome Sequencing Center for Infectious Disease"/>
            <person name="Wu L."/>
            <person name="Ma J."/>
        </authorList>
    </citation>
    <scope>NUCLEOTIDE SEQUENCE [LARGE SCALE GENOMIC DNA]</scope>
    <source>
        <strain evidence="1 2">JCM 14718</strain>
    </source>
</reference>
<gene>
    <name evidence="1" type="ORF">GCM10009765_65280</name>
</gene>
<organism evidence="1 2">
    <name type="scientific">Fodinicola feengrottensis</name>
    <dbReference type="NCBI Taxonomy" id="435914"/>
    <lineage>
        <taxon>Bacteria</taxon>
        <taxon>Bacillati</taxon>
        <taxon>Actinomycetota</taxon>
        <taxon>Actinomycetes</taxon>
        <taxon>Mycobacteriales</taxon>
        <taxon>Fodinicola</taxon>
    </lineage>
</organism>